<dbReference type="InterPro" id="IPR010982">
    <property type="entry name" value="Lambda_DNA-bd_dom_sf"/>
</dbReference>
<evidence type="ECO:0000259" key="1">
    <source>
        <dbReference type="PROSITE" id="PS50943"/>
    </source>
</evidence>
<proteinExistence type="predicted"/>
<dbReference type="AlphaFoldDB" id="A0A9D2IHT7"/>
<dbReference type="GO" id="GO:0003677">
    <property type="term" value="F:DNA binding"/>
    <property type="evidence" value="ECO:0007669"/>
    <property type="project" value="InterPro"/>
</dbReference>
<sequence length="66" mass="7700">MESFSENLKELIAERSISRVAKEIGIPQQTLSRYIHNQREIGIENLCRIADYFDVDLDVLTGRKEF</sequence>
<feature type="domain" description="HTH cro/C1-type" evidence="1">
    <location>
        <begin position="8"/>
        <end position="60"/>
    </location>
</feature>
<evidence type="ECO:0000313" key="2">
    <source>
        <dbReference type="EMBL" id="HIZ09580.1"/>
    </source>
</evidence>
<dbReference type="PROSITE" id="PS50943">
    <property type="entry name" value="HTH_CROC1"/>
    <property type="match status" value="1"/>
</dbReference>
<dbReference type="SUPFAM" id="SSF47413">
    <property type="entry name" value="lambda repressor-like DNA-binding domains"/>
    <property type="match status" value="1"/>
</dbReference>
<comment type="caution">
    <text evidence="2">The sequence shown here is derived from an EMBL/GenBank/DDBJ whole genome shotgun (WGS) entry which is preliminary data.</text>
</comment>
<protein>
    <submittedName>
        <fullName evidence="2">Helix-turn-helix domain-containing protein</fullName>
    </submittedName>
</protein>
<gene>
    <name evidence="2" type="ORF">H9726_03740</name>
</gene>
<dbReference type="CDD" id="cd00093">
    <property type="entry name" value="HTH_XRE"/>
    <property type="match status" value="1"/>
</dbReference>
<reference evidence="2" key="2">
    <citation type="submission" date="2021-04" db="EMBL/GenBank/DDBJ databases">
        <authorList>
            <person name="Gilroy R."/>
        </authorList>
    </citation>
    <scope>NUCLEOTIDE SEQUENCE</scope>
    <source>
        <strain evidence="2">CHK192-19661</strain>
    </source>
</reference>
<dbReference type="Pfam" id="PF01381">
    <property type="entry name" value="HTH_3"/>
    <property type="match status" value="1"/>
</dbReference>
<dbReference type="SMART" id="SM00530">
    <property type="entry name" value="HTH_XRE"/>
    <property type="match status" value="1"/>
</dbReference>
<dbReference type="InterPro" id="IPR001387">
    <property type="entry name" value="Cro/C1-type_HTH"/>
</dbReference>
<evidence type="ECO:0000313" key="3">
    <source>
        <dbReference type="Proteomes" id="UP000824025"/>
    </source>
</evidence>
<name>A0A9D2IHT7_9FIRM</name>
<dbReference type="Proteomes" id="UP000824025">
    <property type="component" value="Unassembled WGS sequence"/>
</dbReference>
<dbReference type="Gene3D" id="1.10.260.40">
    <property type="entry name" value="lambda repressor-like DNA-binding domains"/>
    <property type="match status" value="1"/>
</dbReference>
<reference evidence="2" key="1">
    <citation type="journal article" date="2021" name="PeerJ">
        <title>Extensive microbial diversity within the chicken gut microbiome revealed by metagenomics and culture.</title>
        <authorList>
            <person name="Gilroy R."/>
            <person name="Ravi A."/>
            <person name="Getino M."/>
            <person name="Pursley I."/>
            <person name="Horton D.L."/>
            <person name="Alikhan N.F."/>
            <person name="Baker D."/>
            <person name="Gharbi K."/>
            <person name="Hall N."/>
            <person name="Watson M."/>
            <person name="Adriaenssens E.M."/>
            <person name="Foster-Nyarko E."/>
            <person name="Jarju S."/>
            <person name="Secka A."/>
            <person name="Antonio M."/>
            <person name="Oren A."/>
            <person name="Chaudhuri R.R."/>
            <person name="La Ragione R."/>
            <person name="Hildebrand F."/>
            <person name="Pallen M.J."/>
        </authorList>
    </citation>
    <scope>NUCLEOTIDE SEQUENCE</scope>
    <source>
        <strain evidence="2">CHK192-19661</strain>
    </source>
</reference>
<dbReference type="EMBL" id="DXCF01000019">
    <property type="protein sequence ID" value="HIZ09580.1"/>
    <property type="molecule type" value="Genomic_DNA"/>
</dbReference>
<organism evidence="2 3">
    <name type="scientific">Candidatus Borkfalkia avicola</name>
    <dbReference type="NCBI Taxonomy" id="2838503"/>
    <lineage>
        <taxon>Bacteria</taxon>
        <taxon>Bacillati</taxon>
        <taxon>Bacillota</taxon>
        <taxon>Clostridia</taxon>
        <taxon>Christensenellales</taxon>
        <taxon>Christensenellaceae</taxon>
        <taxon>Candidatus Borkfalkia</taxon>
    </lineage>
</organism>
<accession>A0A9D2IHT7</accession>